<dbReference type="EMBL" id="PUHY01000010">
    <property type="protein sequence ID" value="PQO34246.1"/>
    <property type="molecule type" value="Genomic_DNA"/>
</dbReference>
<comment type="caution">
    <text evidence="1">The sequence shown here is derived from an EMBL/GenBank/DDBJ whole genome shotgun (WGS) entry which is preliminary data.</text>
</comment>
<dbReference type="Proteomes" id="UP000238322">
    <property type="component" value="Unassembled WGS sequence"/>
</dbReference>
<evidence type="ECO:0000313" key="2">
    <source>
        <dbReference type="Proteomes" id="UP000238322"/>
    </source>
</evidence>
<dbReference type="RefSeq" id="WP_105329975.1">
    <property type="nucleotide sequence ID" value="NZ_PUHY01000010.1"/>
</dbReference>
<name>A0A2S8FPY8_9BACT</name>
<organism evidence="1 2">
    <name type="scientific">Blastopirellula marina</name>
    <dbReference type="NCBI Taxonomy" id="124"/>
    <lineage>
        <taxon>Bacteria</taxon>
        <taxon>Pseudomonadati</taxon>
        <taxon>Planctomycetota</taxon>
        <taxon>Planctomycetia</taxon>
        <taxon>Pirellulales</taxon>
        <taxon>Pirellulaceae</taxon>
        <taxon>Blastopirellula</taxon>
    </lineage>
</organism>
<accession>A0A2S8FPY8</accession>
<sequence>MLVENDNSVCVWLGNLTPHEFAEYIDREEISRATPLNPFAVDMHDYFYDRELLTGNLVPDPISIEALLHPLAFSPSYCHAVHAAAEQMGIQSANCVVALLRHELHIEQWPATSPLDFVGNFELAHCEEKRS</sequence>
<protein>
    <submittedName>
        <fullName evidence="1">Uncharacterized protein</fullName>
    </submittedName>
</protein>
<dbReference type="AlphaFoldDB" id="A0A2S8FPY8"/>
<reference evidence="1 2" key="1">
    <citation type="submission" date="2018-02" db="EMBL/GenBank/DDBJ databases">
        <title>Comparative genomes isolates from brazilian mangrove.</title>
        <authorList>
            <person name="Araujo J.E."/>
            <person name="Taketani R.G."/>
            <person name="Silva M.C.P."/>
            <person name="Loureco M.V."/>
            <person name="Andreote F.D."/>
        </authorList>
    </citation>
    <scope>NUCLEOTIDE SEQUENCE [LARGE SCALE GENOMIC DNA]</scope>
    <source>
        <strain evidence="1 2">Hex-1 MGV</strain>
    </source>
</reference>
<proteinExistence type="predicted"/>
<evidence type="ECO:0000313" key="1">
    <source>
        <dbReference type="EMBL" id="PQO34246.1"/>
    </source>
</evidence>
<gene>
    <name evidence="1" type="ORF">C5Y83_11975</name>
</gene>
<dbReference type="OrthoDB" id="9935464at2"/>